<proteinExistence type="predicted"/>
<dbReference type="Proteomes" id="UP001160390">
    <property type="component" value="Unassembled WGS sequence"/>
</dbReference>
<dbReference type="InterPro" id="IPR049326">
    <property type="entry name" value="Rhodopsin_dom_fungi"/>
</dbReference>
<gene>
    <name evidence="3" type="ORF">CCHLO57077_00017604</name>
</gene>
<accession>A0AA35PVD7</accession>
<dbReference type="Pfam" id="PF20684">
    <property type="entry name" value="Fung_rhodopsin"/>
    <property type="match status" value="1"/>
</dbReference>
<dbReference type="AlphaFoldDB" id="A0AA35PVD7"/>
<feature type="transmembrane region" description="Helical" evidence="1">
    <location>
        <begin position="75"/>
        <end position="98"/>
    </location>
</feature>
<feature type="transmembrane region" description="Helical" evidence="1">
    <location>
        <begin position="33"/>
        <end position="55"/>
    </location>
</feature>
<reference evidence="3" key="1">
    <citation type="submission" date="2023-01" db="EMBL/GenBank/DDBJ databases">
        <authorList>
            <person name="Piombo E."/>
        </authorList>
    </citation>
    <scope>NUCLEOTIDE SEQUENCE</scope>
</reference>
<keyword evidence="1" id="KW-1133">Transmembrane helix</keyword>
<evidence type="ECO:0000259" key="2">
    <source>
        <dbReference type="Pfam" id="PF20684"/>
    </source>
</evidence>
<sequence length="188" mass="20960">MQNITSRIPFQRPLSSILLLQIFSIDRRMKMTIYCGLVFAVLVYGLDFVVGPLYLVPYAGETWDDILINRRHAKLITVNLVQAVFALAIDLYIFFLPFPILKTLDLRTSKRIQSDSSSLHRGVIASVISLALCVSLHTSEDSSWLEVKSSSAIYISSSSFYKSLIPIVTGLKSTSDGIGFPRVARVGR</sequence>
<name>A0AA35PVD7_9HYPO</name>
<evidence type="ECO:0000313" key="4">
    <source>
        <dbReference type="Proteomes" id="UP001160390"/>
    </source>
</evidence>
<evidence type="ECO:0000256" key="1">
    <source>
        <dbReference type="SAM" id="Phobius"/>
    </source>
</evidence>
<keyword evidence="1" id="KW-0812">Transmembrane</keyword>
<organism evidence="3 4">
    <name type="scientific">Clonostachys chloroleuca</name>
    <dbReference type="NCBI Taxonomy" id="1926264"/>
    <lineage>
        <taxon>Eukaryota</taxon>
        <taxon>Fungi</taxon>
        <taxon>Dikarya</taxon>
        <taxon>Ascomycota</taxon>
        <taxon>Pezizomycotina</taxon>
        <taxon>Sordariomycetes</taxon>
        <taxon>Hypocreomycetidae</taxon>
        <taxon>Hypocreales</taxon>
        <taxon>Bionectriaceae</taxon>
        <taxon>Clonostachys</taxon>
    </lineage>
</organism>
<keyword evidence="4" id="KW-1185">Reference proteome</keyword>
<feature type="domain" description="Rhodopsin" evidence="2">
    <location>
        <begin position="17"/>
        <end position="150"/>
    </location>
</feature>
<protein>
    <recommendedName>
        <fullName evidence="2">Rhodopsin domain-containing protein</fullName>
    </recommendedName>
</protein>
<dbReference type="EMBL" id="CABFNP030000373">
    <property type="protein sequence ID" value="CAI6013729.1"/>
    <property type="molecule type" value="Genomic_DNA"/>
</dbReference>
<evidence type="ECO:0000313" key="3">
    <source>
        <dbReference type="EMBL" id="CAI6013729.1"/>
    </source>
</evidence>
<keyword evidence="1" id="KW-0472">Membrane</keyword>
<comment type="caution">
    <text evidence="3">The sequence shown here is derived from an EMBL/GenBank/DDBJ whole genome shotgun (WGS) entry which is preliminary data.</text>
</comment>